<feature type="transmembrane region" description="Helical" evidence="6">
    <location>
        <begin position="158"/>
        <end position="179"/>
    </location>
</feature>
<dbReference type="NCBIfam" id="NF001923">
    <property type="entry name" value="PRK00701.1"/>
    <property type="match status" value="1"/>
</dbReference>
<organism evidence="8 9">
    <name type="scientific">Sporolactobacillus spathodeae</name>
    <dbReference type="NCBI Taxonomy" id="1465502"/>
    <lineage>
        <taxon>Bacteria</taxon>
        <taxon>Bacillati</taxon>
        <taxon>Bacillota</taxon>
        <taxon>Bacilli</taxon>
        <taxon>Bacillales</taxon>
        <taxon>Sporolactobacillaceae</taxon>
        <taxon>Sporolactobacillus</taxon>
    </lineage>
</organism>
<feature type="transmembrane region" description="Helical" evidence="6">
    <location>
        <begin position="87"/>
        <end position="109"/>
    </location>
</feature>
<feature type="transmembrane region" description="Helical" evidence="6">
    <location>
        <begin position="384"/>
        <end position="405"/>
    </location>
</feature>
<evidence type="ECO:0000256" key="4">
    <source>
        <dbReference type="ARBA" id="ARBA00022989"/>
    </source>
</evidence>
<proteinExistence type="inferred from homology"/>
<protein>
    <recommendedName>
        <fullName evidence="6">Divalent metal cation transporter MntH</fullName>
    </recommendedName>
</protein>
<reference evidence="8 9" key="1">
    <citation type="submission" date="2021-01" db="EMBL/GenBank/DDBJ databases">
        <title>Genomic Encyclopedia of Type Strains, Phase IV (KMG-IV): sequencing the most valuable type-strain genomes for metagenomic binning, comparative biology and taxonomic classification.</title>
        <authorList>
            <person name="Goeker M."/>
        </authorList>
    </citation>
    <scope>NUCLEOTIDE SEQUENCE [LARGE SCALE GENOMIC DNA]</scope>
    <source>
        <strain evidence="8 9">DSM 100968</strain>
    </source>
</reference>
<dbReference type="PRINTS" id="PR00447">
    <property type="entry name" value="NATRESASSCMP"/>
</dbReference>
<sequence length="446" mass="47889">MSDRQSGRMHVPLASEAAEGGPEPAALRTKKEASQSQSFQGALGTKTGWRQFLPFMGPAFIAAVAYIDPGNYATNIQAGSQFGYKLLWVVIVSNIMAIVVQSLSAKLGIATSQNLPEMIRQEWPKGVSLFYWIQGEIMVMATDLAEFIGAALGFHLVFGLPMIPSALLTAVCALAILMFQIKGFRPLEMVIASMVFIVVIAFSCELLLAMPQFSALARGLVPTFQGTNSILLAAGILGATVMPHAIYMHSGLTCRRVIGQTPAERKKIYNFELIDILIAMIIAGIINALMLTVAGSTFFGREVIADLTVAFHGFGHYLAPSAALLFGVGLLSAGLSSSSVGTLAGDIMMQGFVRMQIPVFIRRVCTMLPPIILILSGANATKALVLSQVILSFGIGLAIIPLILFTSNKRIMRNLVNHKITTAVSWLITLVVVLLNIFLLIQTFAG</sequence>
<evidence type="ECO:0000313" key="8">
    <source>
        <dbReference type="EMBL" id="MBM7658647.1"/>
    </source>
</evidence>
<comment type="function">
    <text evidence="6">H(+)-stimulated, divalent metal cation uptake system.</text>
</comment>
<evidence type="ECO:0000256" key="3">
    <source>
        <dbReference type="ARBA" id="ARBA00022692"/>
    </source>
</evidence>
<keyword evidence="6" id="KW-1003">Cell membrane</keyword>
<comment type="subcellular location">
    <subcellularLocation>
        <location evidence="6">Cell membrane</location>
        <topology evidence="6">Multi-pass membrane protein</topology>
    </subcellularLocation>
    <subcellularLocation>
        <location evidence="1">Membrane</location>
        <topology evidence="1">Multi-pass membrane protein</topology>
    </subcellularLocation>
</comment>
<accession>A0ABS2QCG4</accession>
<keyword evidence="9" id="KW-1185">Reference proteome</keyword>
<dbReference type="EMBL" id="JAFBEV010000020">
    <property type="protein sequence ID" value="MBM7658647.1"/>
    <property type="molecule type" value="Genomic_DNA"/>
</dbReference>
<feature type="transmembrane region" description="Helical" evidence="6">
    <location>
        <begin position="129"/>
        <end position="152"/>
    </location>
</feature>
<keyword evidence="6" id="KW-0769">Symport</keyword>
<feature type="transmembrane region" description="Helical" evidence="6">
    <location>
        <begin position="191"/>
        <end position="210"/>
    </location>
</feature>
<feature type="transmembrane region" description="Helical" evidence="6">
    <location>
        <begin position="426"/>
        <end position="445"/>
    </location>
</feature>
<dbReference type="NCBIfam" id="NF037982">
    <property type="entry name" value="Nramp_1"/>
    <property type="match status" value="1"/>
</dbReference>
<feature type="transmembrane region" description="Helical" evidence="6">
    <location>
        <begin position="314"/>
        <end position="336"/>
    </location>
</feature>
<keyword evidence="6" id="KW-0406">Ion transport</keyword>
<feature type="transmembrane region" description="Helical" evidence="6">
    <location>
        <begin position="230"/>
        <end position="252"/>
    </location>
</feature>
<evidence type="ECO:0000256" key="6">
    <source>
        <dbReference type="HAMAP-Rule" id="MF_00221"/>
    </source>
</evidence>
<dbReference type="PANTHER" id="PTHR11706">
    <property type="entry name" value="SOLUTE CARRIER PROTEIN FAMILY 11 MEMBER"/>
    <property type="match status" value="1"/>
</dbReference>
<keyword evidence="2 6" id="KW-0813">Transport</keyword>
<dbReference type="NCBIfam" id="TIGR01197">
    <property type="entry name" value="nramp"/>
    <property type="match status" value="1"/>
</dbReference>
<evidence type="ECO:0000313" key="9">
    <source>
        <dbReference type="Proteomes" id="UP000823201"/>
    </source>
</evidence>
<name>A0ABS2QCG4_9BACL</name>
<feature type="transmembrane region" description="Helical" evidence="6">
    <location>
        <begin position="48"/>
        <end position="67"/>
    </location>
</feature>
<evidence type="ECO:0000256" key="1">
    <source>
        <dbReference type="ARBA" id="ARBA00004141"/>
    </source>
</evidence>
<dbReference type="InterPro" id="IPR001046">
    <property type="entry name" value="NRAMP_fam"/>
</dbReference>
<feature type="transmembrane region" description="Helical" evidence="6">
    <location>
        <begin position="357"/>
        <end position="378"/>
    </location>
</feature>
<keyword evidence="3 6" id="KW-0812">Transmembrane</keyword>
<dbReference type="HAMAP" id="MF_00221">
    <property type="entry name" value="NRAMP"/>
    <property type="match status" value="1"/>
</dbReference>
<comment type="similarity">
    <text evidence="6">Belongs to the NRAMP family.</text>
</comment>
<dbReference type="RefSeq" id="WP_415641073.1">
    <property type="nucleotide sequence ID" value="NZ_CBCRXA010000028.1"/>
</dbReference>
<feature type="region of interest" description="Disordered" evidence="7">
    <location>
        <begin position="1"/>
        <end position="36"/>
    </location>
</feature>
<dbReference type="PANTHER" id="PTHR11706:SF33">
    <property type="entry name" value="NATURAL RESISTANCE-ASSOCIATED MACROPHAGE PROTEIN 2"/>
    <property type="match status" value="1"/>
</dbReference>
<evidence type="ECO:0000256" key="5">
    <source>
        <dbReference type="ARBA" id="ARBA00023136"/>
    </source>
</evidence>
<gene>
    <name evidence="6" type="primary">mntH</name>
    <name evidence="8" type="ORF">JOC27_002109</name>
</gene>
<feature type="transmembrane region" description="Helical" evidence="6">
    <location>
        <begin position="273"/>
        <end position="294"/>
    </location>
</feature>
<feature type="compositionally biased region" description="Low complexity" evidence="7">
    <location>
        <begin position="12"/>
        <end position="27"/>
    </location>
</feature>
<keyword evidence="5 6" id="KW-0472">Membrane</keyword>
<evidence type="ECO:0000256" key="7">
    <source>
        <dbReference type="SAM" id="MobiDB-lite"/>
    </source>
</evidence>
<evidence type="ECO:0000256" key="2">
    <source>
        <dbReference type="ARBA" id="ARBA00022448"/>
    </source>
</evidence>
<comment type="caution">
    <text evidence="8">The sequence shown here is derived from an EMBL/GenBank/DDBJ whole genome shotgun (WGS) entry which is preliminary data.</text>
</comment>
<dbReference type="Proteomes" id="UP000823201">
    <property type="component" value="Unassembled WGS sequence"/>
</dbReference>
<keyword evidence="4 6" id="KW-1133">Transmembrane helix</keyword>
<dbReference type="Pfam" id="PF01566">
    <property type="entry name" value="Nramp"/>
    <property type="match status" value="1"/>
</dbReference>